<sequence length="138" mass="15163">MCSRIGMSETYEKFEGIVKMSCKSMFGVVLWSDAKDRKAVIWCEDHGDLAYYVGADQSALDGVSLDAGDLIQFDMRQDAHLRLARNPQLVVEQEYPDLASKLSAPAAPRTRARSSDHLAAKTPNVVSIDAFRGNLAIA</sequence>
<protein>
    <submittedName>
        <fullName evidence="1">Uncharacterized protein</fullName>
    </submittedName>
</protein>
<organism evidence="1 2">
    <name type="scientific">Primorskyibacter sedentarius</name>
    <dbReference type="NCBI Taxonomy" id="745311"/>
    <lineage>
        <taxon>Bacteria</taxon>
        <taxon>Pseudomonadati</taxon>
        <taxon>Pseudomonadota</taxon>
        <taxon>Alphaproteobacteria</taxon>
        <taxon>Rhodobacterales</taxon>
        <taxon>Roseobacteraceae</taxon>
        <taxon>Primorskyibacter</taxon>
    </lineage>
</organism>
<dbReference type="Proteomes" id="UP000295696">
    <property type="component" value="Unassembled WGS sequence"/>
</dbReference>
<reference evidence="1 2" key="1">
    <citation type="submission" date="2019-03" db="EMBL/GenBank/DDBJ databases">
        <title>Genomic Encyclopedia of Type Strains, Phase IV (KMG-IV): sequencing the most valuable type-strain genomes for metagenomic binning, comparative biology and taxonomic classification.</title>
        <authorList>
            <person name="Goeker M."/>
        </authorList>
    </citation>
    <scope>NUCLEOTIDE SEQUENCE [LARGE SCALE GENOMIC DNA]</scope>
    <source>
        <strain evidence="1 2">DSM 104836</strain>
    </source>
</reference>
<keyword evidence="2" id="KW-1185">Reference proteome</keyword>
<comment type="caution">
    <text evidence="1">The sequence shown here is derived from an EMBL/GenBank/DDBJ whole genome shotgun (WGS) entry which is preliminary data.</text>
</comment>
<name>A0A4R3JKY6_9RHOB</name>
<dbReference type="AlphaFoldDB" id="A0A4R3JKY6"/>
<dbReference type="EMBL" id="SLZU01000001">
    <property type="protein sequence ID" value="TCS66997.1"/>
    <property type="molecule type" value="Genomic_DNA"/>
</dbReference>
<evidence type="ECO:0000313" key="2">
    <source>
        <dbReference type="Proteomes" id="UP000295696"/>
    </source>
</evidence>
<gene>
    <name evidence="1" type="ORF">EDD52_10186</name>
</gene>
<evidence type="ECO:0000313" key="1">
    <source>
        <dbReference type="EMBL" id="TCS66997.1"/>
    </source>
</evidence>
<proteinExistence type="predicted"/>
<accession>A0A4R3JKY6</accession>